<reference evidence="2 3" key="1">
    <citation type="journal article" date="2019" name="Sci. Rep.">
        <title>Orb-weaving spider Araneus ventricosus genome elucidates the spidroin gene catalogue.</title>
        <authorList>
            <person name="Kono N."/>
            <person name="Nakamura H."/>
            <person name="Ohtoshi R."/>
            <person name="Moran D.A.P."/>
            <person name="Shinohara A."/>
            <person name="Yoshida Y."/>
            <person name="Fujiwara M."/>
            <person name="Mori M."/>
            <person name="Tomita M."/>
            <person name="Arakawa K."/>
        </authorList>
    </citation>
    <scope>NUCLEOTIDE SEQUENCE [LARGE SCALE GENOMIC DNA]</scope>
</reference>
<accession>A0A4Y2KF86</accession>
<sequence length="101" mass="11701">MYPTIGKCSSAYPAAVPSRIFQPVNRTTPRRKSEQWVNRFHGLESQEPLGEIPVKLSEPPRKAFDHFQNWEKTGGKEKEERGERRKNWKIKPEALLESGKP</sequence>
<keyword evidence="3" id="KW-1185">Reference proteome</keyword>
<evidence type="ECO:0000313" key="3">
    <source>
        <dbReference type="Proteomes" id="UP000499080"/>
    </source>
</evidence>
<dbReference type="Proteomes" id="UP000499080">
    <property type="component" value="Unassembled WGS sequence"/>
</dbReference>
<feature type="region of interest" description="Disordered" evidence="1">
    <location>
        <begin position="67"/>
        <end position="101"/>
    </location>
</feature>
<name>A0A4Y2KF86_ARAVE</name>
<dbReference type="AlphaFoldDB" id="A0A4Y2KF86"/>
<protein>
    <submittedName>
        <fullName evidence="2">Uncharacterized protein</fullName>
    </submittedName>
</protein>
<evidence type="ECO:0000256" key="1">
    <source>
        <dbReference type="SAM" id="MobiDB-lite"/>
    </source>
</evidence>
<comment type="caution">
    <text evidence="2">The sequence shown here is derived from an EMBL/GenBank/DDBJ whole genome shotgun (WGS) entry which is preliminary data.</text>
</comment>
<organism evidence="2 3">
    <name type="scientific">Araneus ventricosus</name>
    <name type="common">Orbweaver spider</name>
    <name type="synonym">Epeira ventricosa</name>
    <dbReference type="NCBI Taxonomy" id="182803"/>
    <lineage>
        <taxon>Eukaryota</taxon>
        <taxon>Metazoa</taxon>
        <taxon>Ecdysozoa</taxon>
        <taxon>Arthropoda</taxon>
        <taxon>Chelicerata</taxon>
        <taxon>Arachnida</taxon>
        <taxon>Araneae</taxon>
        <taxon>Araneomorphae</taxon>
        <taxon>Entelegynae</taxon>
        <taxon>Araneoidea</taxon>
        <taxon>Araneidae</taxon>
        <taxon>Araneus</taxon>
    </lineage>
</organism>
<gene>
    <name evidence="2" type="ORF">AVEN_262298_1</name>
</gene>
<dbReference type="EMBL" id="BGPR01004584">
    <property type="protein sequence ID" value="GBN01121.1"/>
    <property type="molecule type" value="Genomic_DNA"/>
</dbReference>
<proteinExistence type="predicted"/>
<evidence type="ECO:0000313" key="2">
    <source>
        <dbReference type="EMBL" id="GBN01121.1"/>
    </source>
</evidence>